<feature type="binding site" evidence="6">
    <location>
        <position position="123"/>
    </location>
    <ligand>
        <name>S-adenosyl-L-methionine</name>
        <dbReference type="ChEBI" id="CHEBI:59789"/>
    </ligand>
</feature>
<dbReference type="InterPro" id="IPR007473">
    <property type="entry name" value="RlmJ"/>
</dbReference>
<evidence type="ECO:0000313" key="8">
    <source>
        <dbReference type="Proteomes" id="UP001297581"/>
    </source>
</evidence>
<comment type="subunit">
    <text evidence="6">Monomer.</text>
</comment>
<comment type="catalytic activity">
    <reaction evidence="6">
        <text>adenosine(2030) in 23S rRNA + S-adenosyl-L-methionine = N(6)-methyladenosine(2030) in 23S rRNA + S-adenosyl-L-homocysteine + H(+)</text>
        <dbReference type="Rhea" id="RHEA:43736"/>
        <dbReference type="Rhea" id="RHEA-COMP:10668"/>
        <dbReference type="Rhea" id="RHEA-COMP:10669"/>
        <dbReference type="ChEBI" id="CHEBI:15378"/>
        <dbReference type="ChEBI" id="CHEBI:57856"/>
        <dbReference type="ChEBI" id="CHEBI:59789"/>
        <dbReference type="ChEBI" id="CHEBI:74411"/>
        <dbReference type="ChEBI" id="CHEBI:74449"/>
        <dbReference type="EC" id="2.1.1.266"/>
    </reaction>
</comment>
<dbReference type="HAMAP" id="MF_00934">
    <property type="entry name" value="23SrRNA_methyltr_J"/>
    <property type="match status" value="1"/>
</dbReference>
<dbReference type="PANTHER" id="PTHR37426">
    <property type="entry name" value="RIBOSOMAL RNA LARGE SUBUNIT METHYLTRANSFERASE J"/>
    <property type="match status" value="1"/>
</dbReference>
<comment type="function">
    <text evidence="6">Specifically methylates the adenine in position 2030 of 23S rRNA.</text>
</comment>
<dbReference type="GO" id="GO:0070475">
    <property type="term" value="P:rRNA base methylation"/>
    <property type="evidence" value="ECO:0007669"/>
    <property type="project" value="UniProtKB-UniRule"/>
</dbReference>
<feature type="binding site" evidence="6">
    <location>
        <begin position="148"/>
        <end position="149"/>
    </location>
    <ligand>
        <name>S-adenosyl-L-methionine</name>
        <dbReference type="ChEBI" id="CHEBI:59789"/>
    </ligand>
</feature>
<evidence type="ECO:0000313" key="7">
    <source>
        <dbReference type="EMBL" id="MCH4295090.1"/>
    </source>
</evidence>
<keyword evidence="4 6" id="KW-0949">S-adenosyl-L-methionine</keyword>
<keyword evidence="3 6" id="KW-0808">Transferase</keyword>
<protein>
    <recommendedName>
        <fullName evidence="6">Ribosomal RNA large subunit methyltransferase J</fullName>
        <ecNumber evidence="6">2.1.1.266</ecNumber>
    </recommendedName>
    <alternativeName>
        <fullName evidence="6">23S rRNA (adenine(2030)-N6)-methyltransferase</fullName>
    </alternativeName>
    <alternativeName>
        <fullName evidence="6">23S rRNA m6A2030 methyltransferase</fullName>
    </alternativeName>
</protein>
<keyword evidence="1 6" id="KW-0698">rRNA processing</keyword>
<accession>A0AAJ1BI03</accession>
<dbReference type="InterPro" id="IPR029063">
    <property type="entry name" value="SAM-dependent_MTases_sf"/>
</dbReference>
<dbReference type="GO" id="GO:0003723">
    <property type="term" value="F:RNA binding"/>
    <property type="evidence" value="ECO:0007669"/>
    <property type="project" value="UniProtKB-UniRule"/>
</dbReference>
<dbReference type="GO" id="GO:0005829">
    <property type="term" value="C:cytosol"/>
    <property type="evidence" value="ECO:0007669"/>
    <property type="project" value="TreeGrafter"/>
</dbReference>
<dbReference type="Pfam" id="PF04378">
    <property type="entry name" value="RsmJ"/>
    <property type="match status" value="1"/>
</dbReference>
<dbReference type="RefSeq" id="WP_240591360.1">
    <property type="nucleotide sequence ID" value="NZ_JAKUDL010000004.1"/>
</dbReference>
<evidence type="ECO:0000256" key="2">
    <source>
        <dbReference type="ARBA" id="ARBA00022603"/>
    </source>
</evidence>
<dbReference type="PANTHER" id="PTHR37426:SF1">
    <property type="entry name" value="RIBOSOMAL RNA LARGE SUBUNIT METHYLTRANSFERASE J"/>
    <property type="match status" value="1"/>
</dbReference>
<feature type="active site" description="Proton acceptor" evidence="6">
    <location>
        <position position="169"/>
    </location>
</feature>
<organism evidence="7 8">
    <name type="scientific">Shewanella zhuhaiensis</name>
    <dbReference type="NCBI Taxonomy" id="2919576"/>
    <lineage>
        <taxon>Bacteria</taxon>
        <taxon>Pseudomonadati</taxon>
        <taxon>Pseudomonadota</taxon>
        <taxon>Gammaproteobacteria</taxon>
        <taxon>Alteromonadales</taxon>
        <taxon>Shewanellaceae</taxon>
        <taxon>Shewanella</taxon>
    </lineage>
</organism>
<evidence type="ECO:0000256" key="3">
    <source>
        <dbReference type="ARBA" id="ARBA00022679"/>
    </source>
</evidence>
<feature type="binding site" evidence="6">
    <location>
        <position position="105"/>
    </location>
    <ligand>
        <name>S-adenosyl-L-methionine</name>
        <dbReference type="ChEBI" id="CHEBI:59789"/>
    </ligand>
</feature>
<feature type="binding site" evidence="6">
    <location>
        <position position="169"/>
    </location>
    <ligand>
        <name>S-adenosyl-L-methionine</name>
        <dbReference type="ChEBI" id="CHEBI:59789"/>
    </ligand>
</feature>
<comment type="caution">
    <text evidence="7">The sequence shown here is derived from an EMBL/GenBank/DDBJ whole genome shotgun (WGS) entry which is preliminary data.</text>
</comment>
<reference evidence="7 8" key="1">
    <citation type="submission" date="2022-02" db="EMBL/GenBank/DDBJ databases">
        <title>The genome sequence of Shewanella sp. 3B26.</title>
        <authorList>
            <person name="Du J."/>
        </authorList>
    </citation>
    <scope>NUCLEOTIDE SEQUENCE [LARGE SCALE GENOMIC DNA]</scope>
    <source>
        <strain evidence="7 8">3B26</strain>
    </source>
</reference>
<dbReference type="AlphaFoldDB" id="A0AAJ1BI03"/>
<gene>
    <name evidence="6 7" type="primary">rlmJ</name>
    <name evidence="7" type="ORF">MJ923_12340</name>
</gene>
<keyword evidence="8" id="KW-1185">Reference proteome</keyword>
<dbReference type="FunFam" id="3.40.50.150:FF:000037">
    <property type="entry name" value="Ribosomal RNA large subunit methyltransferase J"/>
    <property type="match status" value="1"/>
</dbReference>
<dbReference type="GO" id="GO:0036307">
    <property type="term" value="F:23S rRNA (adenine(2030)-N(6))-methyltransferase activity"/>
    <property type="evidence" value="ECO:0007669"/>
    <property type="project" value="UniProtKB-UniRule"/>
</dbReference>
<feature type="site" description="Interaction with substrate rRNA" evidence="6">
    <location>
        <position position="4"/>
    </location>
</feature>
<evidence type="ECO:0000256" key="5">
    <source>
        <dbReference type="ARBA" id="ARBA00022884"/>
    </source>
</evidence>
<dbReference type="Gene3D" id="3.40.50.150">
    <property type="entry name" value="Vaccinia Virus protein VP39"/>
    <property type="match status" value="1"/>
</dbReference>
<dbReference type="Proteomes" id="UP001297581">
    <property type="component" value="Unassembled WGS sequence"/>
</dbReference>
<evidence type="ECO:0000256" key="4">
    <source>
        <dbReference type="ARBA" id="ARBA00022691"/>
    </source>
</evidence>
<comment type="similarity">
    <text evidence="6">Belongs to the RlmJ family.</text>
</comment>
<dbReference type="SUPFAM" id="SSF53335">
    <property type="entry name" value="S-adenosyl-L-methionine-dependent methyltransferases"/>
    <property type="match status" value="1"/>
</dbReference>
<keyword evidence="5 6" id="KW-0694">RNA-binding</keyword>
<dbReference type="EC" id="2.1.1.266" evidence="6"/>
<name>A0AAJ1BI03_9GAMM</name>
<feature type="binding site" evidence="6">
    <location>
        <position position="42"/>
    </location>
    <ligand>
        <name>S-adenosyl-L-methionine</name>
        <dbReference type="ChEBI" id="CHEBI:59789"/>
    </ligand>
</feature>
<evidence type="ECO:0000256" key="6">
    <source>
        <dbReference type="HAMAP-Rule" id="MF_00934"/>
    </source>
</evidence>
<proteinExistence type="inferred from homology"/>
<dbReference type="EMBL" id="JAKUDL010000004">
    <property type="protein sequence ID" value="MCH4295090.1"/>
    <property type="molecule type" value="Genomic_DNA"/>
</dbReference>
<feature type="binding site" evidence="6">
    <location>
        <position position="19"/>
    </location>
    <ligand>
        <name>S-adenosyl-L-methionine</name>
        <dbReference type="ChEBI" id="CHEBI:59789"/>
    </ligand>
</feature>
<keyword evidence="2 6" id="KW-0489">Methyltransferase</keyword>
<sequence length="284" mass="32377">MLSYRHGFHAGNYADVLKHAILLQVIELMQKKDKPFVYIDTHSGAGGYSLKDEFAQKTGEYKDGIGRLWNRTDLPVSLAFYVEAVRHFNEGNENGGDDLEWYPGSPAFVDMHLRDNDRMVLHELHGTDFELLNEYFETARQVQVTKWDGLSGLLANVPPLERRGVVLIDPSYEIKTDYDAVADSIIKAYRKFATGVYLLWYPVVNRAQTEGMLDKLKQSGIRRQLRIEQAIKPDSDEFGMTAAGLWVINPPWQLDTLASEMLEYLHPLLNVDGGNVRVEWEVGE</sequence>
<evidence type="ECO:0000256" key="1">
    <source>
        <dbReference type="ARBA" id="ARBA00022552"/>
    </source>
</evidence>